<keyword evidence="3" id="KW-1185">Reference proteome</keyword>
<dbReference type="Proteomes" id="UP000828251">
    <property type="component" value="Unassembled WGS sequence"/>
</dbReference>
<proteinExistence type="predicted"/>
<evidence type="ECO:0000313" key="3">
    <source>
        <dbReference type="Proteomes" id="UP000828251"/>
    </source>
</evidence>
<organism evidence="2 3">
    <name type="scientific">Gossypium stocksii</name>
    <dbReference type="NCBI Taxonomy" id="47602"/>
    <lineage>
        <taxon>Eukaryota</taxon>
        <taxon>Viridiplantae</taxon>
        <taxon>Streptophyta</taxon>
        <taxon>Embryophyta</taxon>
        <taxon>Tracheophyta</taxon>
        <taxon>Spermatophyta</taxon>
        <taxon>Magnoliopsida</taxon>
        <taxon>eudicotyledons</taxon>
        <taxon>Gunneridae</taxon>
        <taxon>Pentapetalae</taxon>
        <taxon>rosids</taxon>
        <taxon>malvids</taxon>
        <taxon>Malvales</taxon>
        <taxon>Malvaceae</taxon>
        <taxon>Malvoideae</taxon>
        <taxon>Gossypium</taxon>
    </lineage>
</organism>
<dbReference type="EMBL" id="JAIQCV010000009">
    <property type="protein sequence ID" value="KAH1064322.1"/>
    <property type="molecule type" value="Genomic_DNA"/>
</dbReference>
<evidence type="ECO:0000313" key="2">
    <source>
        <dbReference type="EMBL" id="KAH1064322.1"/>
    </source>
</evidence>
<gene>
    <name evidence="2" type="ORF">J1N35_029309</name>
</gene>
<reference evidence="2 3" key="1">
    <citation type="journal article" date="2021" name="Plant Biotechnol. J.">
        <title>Multi-omics assisted identification of the key and species-specific regulatory components of drought-tolerant mechanisms in Gossypium stocksii.</title>
        <authorList>
            <person name="Yu D."/>
            <person name="Ke L."/>
            <person name="Zhang D."/>
            <person name="Wu Y."/>
            <person name="Sun Y."/>
            <person name="Mei J."/>
            <person name="Sun J."/>
            <person name="Sun Y."/>
        </authorList>
    </citation>
    <scope>NUCLEOTIDE SEQUENCE [LARGE SCALE GENOMIC DNA]</scope>
    <source>
        <strain evidence="3">cv. E1</strain>
        <tissue evidence="2">Leaf</tissue>
    </source>
</reference>
<sequence>MLNDNQLVRKEKANLVVTSSSKGKGKHTKRNKAKFSRPPKIERKRTKKPKNLSKSKCFFYIKKWHFKKTAKGFEEMKNLRDKNLSL</sequence>
<feature type="region of interest" description="Disordered" evidence="1">
    <location>
        <begin position="1"/>
        <end position="50"/>
    </location>
</feature>
<protein>
    <submittedName>
        <fullName evidence="2">Uncharacterized protein</fullName>
    </submittedName>
</protein>
<dbReference type="AlphaFoldDB" id="A0A9D3UXK6"/>
<accession>A0A9D3UXK6</accession>
<feature type="compositionally biased region" description="Basic residues" evidence="1">
    <location>
        <begin position="23"/>
        <end position="50"/>
    </location>
</feature>
<name>A0A9D3UXK6_9ROSI</name>
<comment type="caution">
    <text evidence="2">The sequence shown here is derived from an EMBL/GenBank/DDBJ whole genome shotgun (WGS) entry which is preliminary data.</text>
</comment>
<evidence type="ECO:0000256" key="1">
    <source>
        <dbReference type="SAM" id="MobiDB-lite"/>
    </source>
</evidence>